<dbReference type="AlphaFoldDB" id="A0A0A9A0M7"/>
<sequence length="19" mass="2294">MLINYLPEIFFCNVPYSMV</sequence>
<protein>
    <submittedName>
        <fullName evidence="1">Uncharacterized protein</fullName>
    </submittedName>
</protein>
<evidence type="ECO:0000313" key="1">
    <source>
        <dbReference type="EMBL" id="JAD44611.1"/>
    </source>
</evidence>
<accession>A0A0A9A0M7</accession>
<reference evidence="1" key="2">
    <citation type="journal article" date="2015" name="Data Brief">
        <title>Shoot transcriptome of the giant reed, Arundo donax.</title>
        <authorList>
            <person name="Barrero R.A."/>
            <person name="Guerrero F.D."/>
            <person name="Moolhuijzen P."/>
            <person name="Goolsby J.A."/>
            <person name="Tidwell J."/>
            <person name="Bellgard S.E."/>
            <person name="Bellgard M.I."/>
        </authorList>
    </citation>
    <scope>NUCLEOTIDE SEQUENCE</scope>
    <source>
        <tissue evidence="1">Shoot tissue taken approximately 20 cm above the soil surface</tissue>
    </source>
</reference>
<name>A0A0A9A0M7_ARUDO</name>
<organism evidence="1">
    <name type="scientific">Arundo donax</name>
    <name type="common">Giant reed</name>
    <name type="synonym">Donax arundinaceus</name>
    <dbReference type="NCBI Taxonomy" id="35708"/>
    <lineage>
        <taxon>Eukaryota</taxon>
        <taxon>Viridiplantae</taxon>
        <taxon>Streptophyta</taxon>
        <taxon>Embryophyta</taxon>
        <taxon>Tracheophyta</taxon>
        <taxon>Spermatophyta</taxon>
        <taxon>Magnoliopsida</taxon>
        <taxon>Liliopsida</taxon>
        <taxon>Poales</taxon>
        <taxon>Poaceae</taxon>
        <taxon>PACMAD clade</taxon>
        <taxon>Arundinoideae</taxon>
        <taxon>Arundineae</taxon>
        <taxon>Arundo</taxon>
    </lineage>
</organism>
<dbReference type="EMBL" id="GBRH01253284">
    <property type="protein sequence ID" value="JAD44611.1"/>
    <property type="molecule type" value="Transcribed_RNA"/>
</dbReference>
<reference evidence="1" key="1">
    <citation type="submission" date="2014-09" db="EMBL/GenBank/DDBJ databases">
        <authorList>
            <person name="Magalhaes I.L.F."/>
            <person name="Oliveira U."/>
            <person name="Santos F.R."/>
            <person name="Vidigal T.H.D.A."/>
            <person name="Brescovit A.D."/>
            <person name="Santos A.J."/>
        </authorList>
    </citation>
    <scope>NUCLEOTIDE SEQUENCE</scope>
    <source>
        <tissue evidence="1">Shoot tissue taken approximately 20 cm above the soil surface</tissue>
    </source>
</reference>
<proteinExistence type="predicted"/>